<dbReference type="PANTHER" id="PTHR45714:SF34">
    <property type="entry name" value="HOMEOBOX-LEUCINE ZIPPER PROTEIN HAT9"/>
    <property type="match status" value="1"/>
</dbReference>
<reference evidence="12" key="1">
    <citation type="journal article" date="2017" name="Nature">
        <title>The genome of Chenopodium quinoa.</title>
        <authorList>
            <person name="Jarvis D.E."/>
            <person name="Ho Y.S."/>
            <person name="Lightfoot D.J."/>
            <person name="Schmoeckel S.M."/>
            <person name="Li B."/>
            <person name="Borm T.J.A."/>
            <person name="Ohyanagi H."/>
            <person name="Mineta K."/>
            <person name="Michell C.T."/>
            <person name="Saber N."/>
            <person name="Kharbatia N.M."/>
            <person name="Rupper R.R."/>
            <person name="Sharp A.R."/>
            <person name="Dally N."/>
            <person name="Boughton B.A."/>
            <person name="Woo Y.H."/>
            <person name="Gao G."/>
            <person name="Schijlen E.G.W.M."/>
            <person name="Guo X."/>
            <person name="Momin A.A."/>
            <person name="Negrao S."/>
            <person name="Al-Babili S."/>
            <person name="Gehring C."/>
            <person name="Roessner U."/>
            <person name="Jung C."/>
            <person name="Murphy K."/>
            <person name="Arold S.T."/>
            <person name="Gojobori T."/>
            <person name="van der Linden C.G."/>
            <person name="van Loo E.N."/>
            <person name="Jellen E.N."/>
            <person name="Maughan P.J."/>
            <person name="Tester M."/>
        </authorList>
    </citation>
    <scope>NUCLEOTIDE SEQUENCE [LARGE SCALE GENOMIC DNA]</scope>
    <source>
        <strain evidence="12">cv. PI 614886</strain>
    </source>
</reference>
<evidence type="ECO:0000256" key="2">
    <source>
        <dbReference type="ARBA" id="ARBA00006074"/>
    </source>
</evidence>
<dbReference type="SUPFAM" id="SSF46689">
    <property type="entry name" value="Homeodomain-like"/>
    <property type="match status" value="1"/>
</dbReference>
<dbReference type="PROSITE" id="PS50071">
    <property type="entry name" value="HOMEOBOX_2"/>
    <property type="match status" value="1"/>
</dbReference>
<evidence type="ECO:0000313" key="13">
    <source>
        <dbReference type="Proteomes" id="UP000596660"/>
    </source>
</evidence>
<sequence length="285" mass="31404">MVSPSDNQEQTLTLGLGFSSISSAKTKNPILGPGTKSCDHEPSLTLSLLGETYQTTTAVAAVERKVFVDQEPPCSVSVASSLSNVVSVKRERESASSDDLELERGSSRISDEEEDGCGPTNTPRKKLRLTKDQSALLEESFKQQSTLNSKQKQALADRLNLRPRQVEVWFQNRRARTKLKQTEVDCEYLKKCCETLTDENRRLQKELQELKALKLGQPFYMHLPAATLTMCPSCEKIGAGVSVGVPTIPGTPTTNSTPASKTAFTLCPSKSHFYPQQQIRPLLVD</sequence>
<evidence type="ECO:0000256" key="6">
    <source>
        <dbReference type="ARBA" id="ARBA00023163"/>
    </source>
</evidence>
<keyword evidence="5 8" id="KW-0371">Homeobox</keyword>
<evidence type="ECO:0000256" key="10">
    <source>
        <dbReference type="SAM" id="MobiDB-lite"/>
    </source>
</evidence>
<dbReference type="InterPro" id="IPR003106">
    <property type="entry name" value="Leu_zip_homeo"/>
</dbReference>
<dbReference type="KEGG" id="cqi:110722475"/>
<keyword evidence="13" id="KW-1185">Reference proteome</keyword>
<dbReference type="GO" id="GO:0043565">
    <property type="term" value="F:sequence-specific DNA binding"/>
    <property type="evidence" value="ECO:0007669"/>
    <property type="project" value="InterPro"/>
</dbReference>
<keyword evidence="3" id="KW-0805">Transcription regulation</keyword>
<comment type="subcellular location">
    <subcellularLocation>
        <location evidence="1 8 9">Nucleus</location>
    </subcellularLocation>
</comment>
<evidence type="ECO:0000256" key="3">
    <source>
        <dbReference type="ARBA" id="ARBA00023015"/>
    </source>
</evidence>
<feature type="domain" description="Homeobox" evidence="11">
    <location>
        <begin position="120"/>
        <end position="180"/>
    </location>
</feature>
<dbReference type="AlphaFoldDB" id="A0A803KVU4"/>
<proteinExistence type="inferred from homology"/>
<comment type="similarity">
    <text evidence="2">Belongs to the HD-ZIP homeobox family. Class II subfamily.</text>
</comment>
<evidence type="ECO:0000313" key="12">
    <source>
        <dbReference type="EnsemblPlants" id="AUR62003152-RA:cds"/>
    </source>
</evidence>
<organism evidence="12 13">
    <name type="scientific">Chenopodium quinoa</name>
    <name type="common">Quinoa</name>
    <dbReference type="NCBI Taxonomy" id="63459"/>
    <lineage>
        <taxon>Eukaryota</taxon>
        <taxon>Viridiplantae</taxon>
        <taxon>Streptophyta</taxon>
        <taxon>Embryophyta</taxon>
        <taxon>Tracheophyta</taxon>
        <taxon>Spermatophyta</taxon>
        <taxon>Magnoliopsida</taxon>
        <taxon>eudicotyledons</taxon>
        <taxon>Gunneridae</taxon>
        <taxon>Pentapetalae</taxon>
        <taxon>Caryophyllales</taxon>
        <taxon>Chenopodiaceae</taxon>
        <taxon>Chenopodioideae</taxon>
        <taxon>Atripliceae</taxon>
        <taxon>Chenopodium</taxon>
    </lineage>
</organism>
<dbReference type="GO" id="GO:0005634">
    <property type="term" value="C:nucleus"/>
    <property type="evidence" value="ECO:0007669"/>
    <property type="project" value="UniProtKB-SubCell"/>
</dbReference>
<dbReference type="OMA" id="QSQETCM"/>
<keyword evidence="4 8" id="KW-0238">DNA-binding</keyword>
<keyword evidence="7 8" id="KW-0539">Nucleus</keyword>
<dbReference type="CDD" id="cd00086">
    <property type="entry name" value="homeodomain"/>
    <property type="match status" value="1"/>
</dbReference>
<evidence type="ECO:0000256" key="5">
    <source>
        <dbReference type="ARBA" id="ARBA00023155"/>
    </source>
</evidence>
<evidence type="ECO:0000256" key="9">
    <source>
        <dbReference type="RuleBase" id="RU000682"/>
    </source>
</evidence>
<dbReference type="Gramene" id="AUR62003152-RA">
    <property type="protein sequence ID" value="AUR62003152-RA:cds"/>
    <property type="gene ID" value="AUR62003152"/>
</dbReference>
<evidence type="ECO:0000256" key="4">
    <source>
        <dbReference type="ARBA" id="ARBA00023125"/>
    </source>
</evidence>
<evidence type="ECO:0000259" key="11">
    <source>
        <dbReference type="PROSITE" id="PS50071"/>
    </source>
</evidence>
<dbReference type="InterPro" id="IPR017970">
    <property type="entry name" value="Homeobox_CS"/>
</dbReference>
<gene>
    <name evidence="12" type="primary">LOC110722475</name>
</gene>
<dbReference type="SMART" id="SM00389">
    <property type="entry name" value="HOX"/>
    <property type="match status" value="1"/>
</dbReference>
<dbReference type="InterPro" id="IPR001356">
    <property type="entry name" value="HD"/>
</dbReference>
<feature type="region of interest" description="Disordered" evidence="10">
    <location>
        <begin position="87"/>
        <end position="126"/>
    </location>
</feature>
<accession>A0A803KVU4</accession>
<evidence type="ECO:0000256" key="1">
    <source>
        <dbReference type="ARBA" id="ARBA00004123"/>
    </source>
</evidence>
<name>A0A803KVU4_CHEQI</name>
<dbReference type="InterPro" id="IPR009057">
    <property type="entry name" value="Homeodomain-like_sf"/>
</dbReference>
<dbReference type="EnsemblPlants" id="AUR62003152-RA">
    <property type="protein sequence ID" value="AUR62003152-RA:cds"/>
    <property type="gene ID" value="AUR62003152"/>
</dbReference>
<dbReference type="SMART" id="SM00340">
    <property type="entry name" value="HALZ"/>
    <property type="match status" value="1"/>
</dbReference>
<feature type="DNA-binding region" description="Homeobox" evidence="8">
    <location>
        <begin position="122"/>
        <end position="181"/>
    </location>
</feature>
<dbReference type="OrthoDB" id="6159439at2759"/>
<dbReference type="Pfam" id="PF02183">
    <property type="entry name" value="HALZ"/>
    <property type="match status" value="1"/>
</dbReference>
<reference evidence="12" key="2">
    <citation type="submission" date="2021-03" db="UniProtKB">
        <authorList>
            <consortium name="EnsemblPlants"/>
        </authorList>
    </citation>
    <scope>IDENTIFICATION</scope>
</reference>
<dbReference type="RefSeq" id="XP_021757439.1">
    <property type="nucleotide sequence ID" value="XM_021901747.1"/>
</dbReference>
<dbReference type="Pfam" id="PF00046">
    <property type="entry name" value="Homeodomain"/>
    <property type="match status" value="1"/>
</dbReference>
<dbReference type="Gene3D" id="1.10.10.60">
    <property type="entry name" value="Homeodomain-like"/>
    <property type="match status" value="1"/>
</dbReference>
<evidence type="ECO:0000256" key="7">
    <source>
        <dbReference type="ARBA" id="ARBA00023242"/>
    </source>
</evidence>
<dbReference type="FunFam" id="1.10.10.60:FF:000577">
    <property type="entry name" value="Homeobox-leucine zipper protein 18"/>
    <property type="match status" value="1"/>
</dbReference>
<dbReference type="PROSITE" id="PS00027">
    <property type="entry name" value="HOMEOBOX_1"/>
    <property type="match status" value="1"/>
</dbReference>
<keyword evidence="6" id="KW-0804">Transcription</keyword>
<evidence type="ECO:0000256" key="8">
    <source>
        <dbReference type="PROSITE-ProRule" id="PRU00108"/>
    </source>
</evidence>
<dbReference type="PANTHER" id="PTHR45714">
    <property type="entry name" value="HOMEOBOX-LEUCINE ZIPPER PROTEIN HAT14"/>
    <property type="match status" value="1"/>
</dbReference>
<dbReference type="GO" id="GO:0000981">
    <property type="term" value="F:DNA-binding transcription factor activity, RNA polymerase II-specific"/>
    <property type="evidence" value="ECO:0007669"/>
    <property type="project" value="InterPro"/>
</dbReference>
<dbReference type="Proteomes" id="UP000596660">
    <property type="component" value="Unplaced"/>
</dbReference>
<dbReference type="InterPro" id="IPR050762">
    <property type="entry name" value="HD-ZIP_Homeobox_LZ_Class_II"/>
</dbReference>
<dbReference type="GeneID" id="110722475"/>
<protein>
    <recommendedName>
        <fullName evidence="11">Homeobox domain-containing protein</fullName>
    </recommendedName>
</protein>